<dbReference type="PANTHER" id="PTHR23416">
    <property type="entry name" value="SIALIC ACID SYNTHASE-RELATED"/>
    <property type="match status" value="1"/>
</dbReference>
<protein>
    <submittedName>
        <fullName evidence="4">Acyltransferase</fullName>
    </submittedName>
</protein>
<evidence type="ECO:0000256" key="3">
    <source>
        <dbReference type="ARBA" id="ARBA00022737"/>
    </source>
</evidence>
<evidence type="ECO:0000256" key="2">
    <source>
        <dbReference type="ARBA" id="ARBA00022679"/>
    </source>
</evidence>
<dbReference type="KEGG" id="vpy:HZI73_22995"/>
<organism evidence="4 5">
    <name type="scientific">Vallitalea pronyensis</name>
    <dbReference type="NCBI Taxonomy" id="1348613"/>
    <lineage>
        <taxon>Bacteria</taxon>
        <taxon>Bacillati</taxon>
        <taxon>Bacillota</taxon>
        <taxon>Clostridia</taxon>
        <taxon>Lachnospirales</taxon>
        <taxon>Vallitaleaceae</taxon>
        <taxon>Vallitalea</taxon>
    </lineage>
</organism>
<evidence type="ECO:0000313" key="5">
    <source>
        <dbReference type="Proteomes" id="UP000683246"/>
    </source>
</evidence>
<dbReference type="InterPro" id="IPR018357">
    <property type="entry name" value="Hexapep_transf_CS"/>
</dbReference>
<evidence type="ECO:0000256" key="1">
    <source>
        <dbReference type="ARBA" id="ARBA00007274"/>
    </source>
</evidence>
<dbReference type="Gene3D" id="2.160.10.10">
    <property type="entry name" value="Hexapeptide repeat proteins"/>
    <property type="match status" value="1"/>
</dbReference>
<dbReference type="PANTHER" id="PTHR23416:SF23">
    <property type="entry name" value="ACETYLTRANSFERASE C18B11.09C-RELATED"/>
    <property type="match status" value="1"/>
</dbReference>
<comment type="similarity">
    <text evidence="1">Belongs to the transferase hexapeptide repeat family.</text>
</comment>
<dbReference type="PROSITE" id="PS00101">
    <property type="entry name" value="HEXAPEP_TRANSFERASES"/>
    <property type="match status" value="1"/>
</dbReference>
<dbReference type="Pfam" id="PF00132">
    <property type="entry name" value="Hexapep"/>
    <property type="match status" value="1"/>
</dbReference>
<keyword evidence="4" id="KW-0012">Acyltransferase</keyword>
<keyword evidence="5" id="KW-1185">Reference proteome</keyword>
<dbReference type="Proteomes" id="UP000683246">
    <property type="component" value="Chromosome"/>
</dbReference>
<proteinExistence type="inferred from homology"/>
<dbReference type="SUPFAM" id="SSF51161">
    <property type="entry name" value="Trimeric LpxA-like enzymes"/>
    <property type="match status" value="1"/>
</dbReference>
<dbReference type="InterPro" id="IPR011004">
    <property type="entry name" value="Trimer_LpxA-like_sf"/>
</dbReference>
<dbReference type="InterPro" id="IPR051159">
    <property type="entry name" value="Hexapeptide_acetyltransf"/>
</dbReference>
<keyword evidence="3" id="KW-0677">Repeat</keyword>
<gene>
    <name evidence="4" type="ORF">HZI73_22995</name>
</gene>
<accession>A0A8J8MP32</accession>
<reference evidence="4" key="1">
    <citation type="submission" date="2020-07" db="EMBL/GenBank/DDBJ databases">
        <title>Vallitalea pronyensis genome.</title>
        <authorList>
            <person name="Postec A."/>
        </authorList>
    </citation>
    <scope>NUCLEOTIDE SEQUENCE</scope>
    <source>
        <strain evidence="4">FatNI3</strain>
    </source>
</reference>
<dbReference type="InterPro" id="IPR001451">
    <property type="entry name" value="Hexapep"/>
</dbReference>
<keyword evidence="2" id="KW-0808">Transferase</keyword>
<dbReference type="AlphaFoldDB" id="A0A8J8MP32"/>
<dbReference type="CDD" id="cd04647">
    <property type="entry name" value="LbH_MAT_like"/>
    <property type="match status" value="1"/>
</dbReference>
<evidence type="ECO:0000313" key="4">
    <source>
        <dbReference type="EMBL" id="QUI24981.1"/>
    </source>
</evidence>
<name>A0A8J8MP32_9FIRM</name>
<sequence>MNLPKKLYLALYYIIGKKMPESDSFINLGAKPFRRFLCQHIFDHASKTCNIEKGVFFGNGSGITIGEQSGIGLNARIQGPLTIGNHVMMGPDTIIYTKNHETKRTDIPMIEQGITAPREVTIEDDVWIGARVVILPGVCIGKGSIVAAGSVVTKDVQPYTIVGGVPAKKIKSRV</sequence>
<dbReference type="GO" id="GO:0005829">
    <property type="term" value="C:cytosol"/>
    <property type="evidence" value="ECO:0007669"/>
    <property type="project" value="TreeGrafter"/>
</dbReference>
<dbReference type="EMBL" id="CP058649">
    <property type="protein sequence ID" value="QUI24981.1"/>
    <property type="molecule type" value="Genomic_DNA"/>
</dbReference>
<dbReference type="GO" id="GO:0008374">
    <property type="term" value="F:O-acyltransferase activity"/>
    <property type="evidence" value="ECO:0007669"/>
    <property type="project" value="TreeGrafter"/>
</dbReference>